<accession>A0A7N0ZRB0</accession>
<dbReference type="Proteomes" id="UP000594263">
    <property type="component" value="Unplaced"/>
</dbReference>
<keyword evidence="2" id="KW-0732">Signal</keyword>
<dbReference type="AlphaFoldDB" id="A0A7N0ZRB0"/>
<dbReference type="OMA" id="VLVVPYC"/>
<feature type="signal peptide" evidence="2">
    <location>
        <begin position="1"/>
        <end position="23"/>
    </location>
</feature>
<reference evidence="3" key="1">
    <citation type="submission" date="2021-01" db="UniProtKB">
        <authorList>
            <consortium name="EnsemblPlants"/>
        </authorList>
    </citation>
    <scope>IDENTIFICATION</scope>
</reference>
<name>A0A7N0ZRB0_KALFE</name>
<evidence type="ECO:0000256" key="1">
    <source>
        <dbReference type="SAM" id="MobiDB-lite"/>
    </source>
</evidence>
<evidence type="ECO:0000256" key="2">
    <source>
        <dbReference type="SAM" id="SignalP"/>
    </source>
</evidence>
<dbReference type="Gramene" id="Kaladp0018s0313.1.v1.1">
    <property type="protein sequence ID" value="Kaladp0018s0313.1.v1.1.CDS.1"/>
    <property type="gene ID" value="Kaladp0018s0313.v1.1"/>
</dbReference>
<dbReference type="InterPro" id="IPR039346">
    <property type="entry name" value="AGP25/26"/>
</dbReference>
<evidence type="ECO:0000313" key="3">
    <source>
        <dbReference type="EnsemblPlants" id="Kaladp0018s0313.2.v1.1.CDS.1"/>
    </source>
</evidence>
<proteinExistence type="predicted"/>
<feature type="region of interest" description="Disordered" evidence="1">
    <location>
        <begin position="57"/>
        <end position="88"/>
    </location>
</feature>
<sequence>MASFTVAAALIAVVLMVVSPLLSLPSPLIVNAPSATASKSLPSPFVDLSPDVAPPLFPSPGSVASSSSSSLPTIPSDPSSPNPDEPAAAALAPDYSALAPVPSPALSPGASTPFTFTRLQAVAVAALWGFLCYHSRL</sequence>
<organism evidence="3 4">
    <name type="scientific">Kalanchoe fedtschenkoi</name>
    <name type="common">Lavender scallops</name>
    <name type="synonym">South American air plant</name>
    <dbReference type="NCBI Taxonomy" id="63787"/>
    <lineage>
        <taxon>Eukaryota</taxon>
        <taxon>Viridiplantae</taxon>
        <taxon>Streptophyta</taxon>
        <taxon>Embryophyta</taxon>
        <taxon>Tracheophyta</taxon>
        <taxon>Spermatophyta</taxon>
        <taxon>Magnoliopsida</taxon>
        <taxon>eudicotyledons</taxon>
        <taxon>Gunneridae</taxon>
        <taxon>Pentapetalae</taxon>
        <taxon>Saxifragales</taxon>
        <taxon>Crassulaceae</taxon>
        <taxon>Kalanchoe</taxon>
    </lineage>
</organism>
<dbReference type="PANTHER" id="PTHR35725:SF3">
    <property type="entry name" value="CLASSICAL ARABINOGALACTAN PROTEIN 25"/>
    <property type="match status" value="1"/>
</dbReference>
<dbReference type="Gramene" id="Kaladp0018s0313.2.v1.1">
    <property type="protein sequence ID" value="Kaladp0018s0313.2.v1.1.CDS.1"/>
    <property type="gene ID" value="Kaladp0018s0313.v1.1"/>
</dbReference>
<dbReference type="EnsemblPlants" id="Kaladp0018s0313.1.v1.1">
    <property type="protein sequence ID" value="Kaladp0018s0313.1.v1.1.CDS.1"/>
    <property type="gene ID" value="Kaladp0018s0313.v1.1"/>
</dbReference>
<protein>
    <submittedName>
        <fullName evidence="3">Uncharacterized protein</fullName>
    </submittedName>
</protein>
<dbReference type="PANTHER" id="PTHR35725">
    <property type="entry name" value="CLASSICAL ARABINOGALACTAN PROTEIN 26"/>
    <property type="match status" value="1"/>
</dbReference>
<evidence type="ECO:0000313" key="4">
    <source>
        <dbReference type="Proteomes" id="UP000594263"/>
    </source>
</evidence>
<dbReference type="EnsemblPlants" id="Kaladp0018s0313.2.v1.1">
    <property type="protein sequence ID" value="Kaladp0018s0313.2.v1.1.CDS.1"/>
    <property type="gene ID" value="Kaladp0018s0313.v1.1"/>
</dbReference>
<feature type="compositionally biased region" description="Low complexity" evidence="1">
    <location>
        <begin position="59"/>
        <end position="77"/>
    </location>
</feature>
<feature type="chain" id="PRO_5036207935" evidence="2">
    <location>
        <begin position="24"/>
        <end position="137"/>
    </location>
</feature>
<keyword evidence="4" id="KW-1185">Reference proteome</keyword>